<evidence type="ECO:0000256" key="2">
    <source>
        <dbReference type="SAM" id="SignalP"/>
    </source>
</evidence>
<feature type="compositionally biased region" description="Gly residues" evidence="1">
    <location>
        <begin position="54"/>
        <end position="64"/>
    </location>
</feature>
<name>A0ABP6YN70_9PSEU</name>
<keyword evidence="4" id="KW-1185">Reference proteome</keyword>
<organism evidence="3 4">
    <name type="scientific">Amycolatopsis ultiminotia</name>
    <dbReference type="NCBI Taxonomy" id="543629"/>
    <lineage>
        <taxon>Bacteria</taxon>
        <taxon>Bacillati</taxon>
        <taxon>Actinomycetota</taxon>
        <taxon>Actinomycetes</taxon>
        <taxon>Pseudonocardiales</taxon>
        <taxon>Pseudonocardiaceae</taxon>
        <taxon>Amycolatopsis</taxon>
    </lineage>
</organism>
<feature type="signal peptide" evidence="2">
    <location>
        <begin position="1"/>
        <end position="27"/>
    </location>
</feature>
<evidence type="ECO:0000313" key="4">
    <source>
        <dbReference type="Proteomes" id="UP001500689"/>
    </source>
</evidence>
<dbReference type="Proteomes" id="UP001500689">
    <property type="component" value="Unassembled WGS sequence"/>
</dbReference>
<evidence type="ECO:0000256" key="1">
    <source>
        <dbReference type="SAM" id="MobiDB-lite"/>
    </source>
</evidence>
<feature type="region of interest" description="Disordered" evidence="1">
    <location>
        <begin position="41"/>
        <end position="137"/>
    </location>
</feature>
<sequence>MRTIRRVVAASAIALPLTIGAAGLASADTYDQNTVSVGADGATVHNVHSSTGQDGRGTNSGGGASYEQNNSTAGPDGASSDRTNANADGNGGASYDTSHDSAGPDGASSSSTHASTGGQHHNHQGRVLGGLLGGLGS</sequence>
<evidence type="ECO:0000313" key="3">
    <source>
        <dbReference type="EMBL" id="GAA3587182.1"/>
    </source>
</evidence>
<proteinExistence type="predicted"/>
<reference evidence="4" key="1">
    <citation type="journal article" date="2019" name="Int. J. Syst. Evol. Microbiol.">
        <title>The Global Catalogue of Microorganisms (GCM) 10K type strain sequencing project: providing services to taxonomists for standard genome sequencing and annotation.</title>
        <authorList>
            <consortium name="The Broad Institute Genomics Platform"/>
            <consortium name="The Broad Institute Genome Sequencing Center for Infectious Disease"/>
            <person name="Wu L."/>
            <person name="Ma J."/>
        </authorList>
    </citation>
    <scope>NUCLEOTIDE SEQUENCE [LARGE SCALE GENOMIC DNA]</scope>
    <source>
        <strain evidence="4">JCM 16898</strain>
    </source>
</reference>
<accession>A0ABP6YN70</accession>
<feature type="chain" id="PRO_5045595505" evidence="2">
    <location>
        <begin position="28"/>
        <end position="137"/>
    </location>
</feature>
<feature type="compositionally biased region" description="Low complexity" evidence="1">
    <location>
        <begin position="100"/>
        <end position="119"/>
    </location>
</feature>
<gene>
    <name evidence="3" type="ORF">GCM10022222_84790</name>
</gene>
<dbReference type="EMBL" id="BAAAZN010000035">
    <property type="protein sequence ID" value="GAA3587182.1"/>
    <property type="molecule type" value="Genomic_DNA"/>
</dbReference>
<keyword evidence="2" id="KW-0732">Signal</keyword>
<comment type="caution">
    <text evidence="3">The sequence shown here is derived from an EMBL/GenBank/DDBJ whole genome shotgun (WGS) entry which is preliminary data.</text>
</comment>
<protein>
    <submittedName>
        <fullName evidence="3">Uncharacterized protein</fullName>
    </submittedName>
</protein>
<feature type="compositionally biased region" description="Gly residues" evidence="1">
    <location>
        <begin position="127"/>
        <end position="137"/>
    </location>
</feature>
<dbReference type="RefSeq" id="WP_344869271.1">
    <property type="nucleotide sequence ID" value="NZ_BAAAZN010000035.1"/>
</dbReference>